<dbReference type="CDD" id="cd01335">
    <property type="entry name" value="Radical_SAM"/>
    <property type="match status" value="1"/>
</dbReference>
<keyword evidence="7" id="KW-0479">Metal-binding</keyword>
<evidence type="ECO:0000313" key="13">
    <source>
        <dbReference type="Proteomes" id="UP000006545"/>
    </source>
</evidence>
<evidence type="ECO:0000256" key="3">
    <source>
        <dbReference type="ARBA" id="ARBA00022490"/>
    </source>
</evidence>
<dbReference type="RefSeq" id="WP_013760340.1">
    <property type="nucleotide sequence ID" value="NC_015501.1"/>
</dbReference>
<dbReference type="KEGG" id="pah:Poras_0906"/>
<gene>
    <name evidence="12" type="ordered locus">Poras_0906</name>
</gene>
<keyword evidence="13" id="KW-1185">Reference proteome</keyword>
<dbReference type="GO" id="GO:0035598">
    <property type="term" value="F:tRNA (N(6)-L-threonylcarbamoyladenosine(37)-C(2))-methylthiotransferase activity"/>
    <property type="evidence" value="ECO:0007669"/>
    <property type="project" value="TreeGrafter"/>
</dbReference>
<dbReference type="NCBIfam" id="TIGR00089">
    <property type="entry name" value="MiaB/RimO family radical SAM methylthiotransferase"/>
    <property type="match status" value="1"/>
</dbReference>
<dbReference type="GO" id="GO:0051539">
    <property type="term" value="F:4 iron, 4 sulfur cluster binding"/>
    <property type="evidence" value="ECO:0007669"/>
    <property type="project" value="UniProtKB-KW"/>
</dbReference>
<dbReference type="InterPro" id="IPR005839">
    <property type="entry name" value="Methylthiotransferase"/>
</dbReference>
<dbReference type="EMBL" id="CP002689">
    <property type="protein sequence ID" value="AEE12849.1"/>
    <property type="molecule type" value="Genomic_DNA"/>
</dbReference>
<evidence type="ECO:0000256" key="7">
    <source>
        <dbReference type="ARBA" id="ARBA00022723"/>
    </source>
</evidence>
<evidence type="ECO:0000256" key="2">
    <source>
        <dbReference type="ARBA" id="ARBA00022485"/>
    </source>
</evidence>
<protein>
    <submittedName>
        <fullName evidence="12">MiaB-like tRNA modifying enzyme</fullName>
    </submittedName>
</protein>
<dbReference type="FunFam" id="3.40.50.12160:FF:000004">
    <property type="entry name" value="Threonylcarbamoyladenosine tRNA methylthiotransferase MtaB"/>
    <property type="match status" value="1"/>
</dbReference>
<dbReference type="InterPro" id="IPR058240">
    <property type="entry name" value="rSAM_sf"/>
</dbReference>
<keyword evidence="5" id="KW-0949">S-adenosyl-L-methionine</keyword>
<evidence type="ECO:0000259" key="11">
    <source>
        <dbReference type="PROSITE" id="PS51918"/>
    </source>
</evidence>
<keyword evidence="2" id="KW-0004">4Fe-4S</keyword>
<dbReference type="PROSITE" id="PS51449">
    <property type="entry name" value="MTTASE_N"/>
    <property type="match status" value="1"/>
</dbReference>
<evidence type="ECO:0000256" key="1">
    <source>
        <dbReference type="ARBA" id="ARBA00001966"/>
    </source>
</evidence>
<keyword evidence="8" id="KW-0408">Iron</keyword>
<evidence type="ECO:0000313" key="12">
    <source>
        <dbReference type="EMBL" id="AEE12849.1"/>
    </source>
</evidence>
<sequence length="454" mass="50944">MMITPRLHPLVGKRAAFYTLGCRLNYAETSTIARQLATVGVERISDEHHHTTEVVPDICIVNSCSVTDTADKKCRSLINRLHREYPEALIVVTGCYAQLQGEQIAQMPGVDLVVGSGRKSEIVSLLTELYQKRNQERTQPQVATPHVTARRELQHFEPSVSSDDRTRHFLKVQDGCNYYCTYCTIPAARGISRNGSIASLVAQAERVAELGGKEIILTGVNIGDFGRTTGETLLELLHQLTQVAGIARYRIGSIEPELLTPEIIQFVAETAQFMPHFHIPLQSGSDQVLRLMRRHYDTALFAERLKLIYELIPDAFVGIDVIAGMRGELSEHHAETLAFLKEQPWSQLHVFPYSERKGTKALEIKPAVPAAEKKLRTQELLALSSERHNAFCAPFTGSVRPVLWEETRHGEMMEGFTDNYIRVAQPYNPELVGAITPARLAHWSVRRQTFSTKP</sequence>
<dbReference type="InterPro" id="IPR038135">
    <property type="entry name" value="Methylthiotransferase_N_sf"/>
</dbReference>
<dbReference type="NCBIfam" id="TIGR01579">
    <property type="entry name" value="MiaB-like-C"/>
    <property type="match status" value="1"/>
</dbReference>
<dbReference type="InterPro" id="IPR013848">
    <property type="entry name" value="Methylthiotransferase_N"/>
</dbReference>
<dbReference type="InterPro" id="IPR023404">
    <property type="entry name" value="rSAM_horseshoe"/>
</dbReference>
<name>F4KKC4_PORAD</name>
<dbReference type="InterPro" id="IPR006467">
    <property type="entry name" value="MiaB-like_bact"/>
</dbReference>
<dbReference type="PANTHER" id="PTHR11918">
    <property type="entry name" value="RADICAL SAM PROTEINS"/>
    <property type="match status" value="1"/>
</dbReference>
<organism evidence="12 13">
    <name type="scientific">Porphyromonas asaccharolytica (strain ATCC 25260 / DSM 20707 / BCRC 10618 / CCUG 7834 / JCM 6326 / LMG 13178 / VPI 4198 / B440)</name>
    <name type="common">Bacteroides asaccharolyticus</name>
    <dbReference type="NCBI Taxonomy" id="879243"/>
    <lineage>
        <taxon>Bacteria</taxon>
        <taxon>Pseudomonadati</taxon>
        <taxon>Bacteroidota</taxon>
        <taxon>Bacteroidia</taxon>
        <taxon>Bacteroidales</taxon>
        <taxon>Porphyromonadaceae</taxon>
        <taxon>Porphyromonas</taxon>
    </lineage>
</organism>
<dbReference type="PROSITE" id="PS51918">
    <property type="entry name" value="RADICAL_SAM"/>
    <property type="match status" value="1"/>
</dbReference>
<accession>F4KKC4</accession>
<keyword evidence="9" id="KW-0411">Iron-sulfur</keyword>
<dbReference type="InterPro" id="IPR020612">
    <property type="entry name" value="Methylthiotransferase_CS"/>
</dbReference>
<dbReference type="eggNOG" id="COG0621">
    <property type="taxonomic scope" value="Bacteria"/>
</dbReference>
<evidence type="ECO:0000256" key="6">
    <source>
        <dbReference type="ARBA" id="ARBA00022694"/>
    </source>
</evidence>
<keyword evidence="3" id="KW-0963">Cytoplasm</keyword>
<dbReference type="PROSITE" id="PS01278">
    <property type="entry name" value="MTTASE_RADICAL"/>
    <property type="match status" value="1"/>
</dbReference>
<proteinExistence type="predicted"/>
<keyword evidence="6" id="KW-0819">tRNA processing</keyword>
<dbReference type="Pfam" id="PF04055">
    <property type="entry name" value="Radical_SAM"/>
    <property type="match status" value="1"/>
</dbReference>
<dbReference type="Gene3D" id="3.40.50.12160">
    <property type="entry name" value="Methylthiotransferase, N-terminal domain"/>
    <property type="match status" value="1"/>
</dbReference>
<dbReference type="PANTHER" id="PTHR11918:SF45">
    <property type="entry name" value="THREONYLCARBAMOYLADENOSINE TRNA METHYLTHIOTRANSFERASE"/>
    <property type="match status" value="1"/>
</dbReference>
<dbReference type="Gene3D" id="3.80.30.20">
    <property type="entry name" value="tm_1862 like domain"/>
    <property type="match status" value="1"/>
</dbReference>
<evidence type="ECO:0000256" key="9">
    <source>
        <dbReference type="ARBA" id="ARBA00023014"/>
    </source>
</evidence>
<dbReference type="GO" id="GO:0046872">
    <property type="term" value="F:metal ion binding"/>
    <property type="evidence" value="ECO:0007669"/>
    <property type="project" value="UniProtKB-KW"/>
</dbReference>
<evidence type="ECO:0000256" key="4">
    <source>
        <dbReference type="ARBA" id="ARBA00022679"/>
    </source>
</evidence>
<dbReference type="SFLD" id="SFLDG01082">
    <property type="entry name" value="B12-binding_domain_containing"/>
    <property type="match status" value="1"/>
</dbReference>
<evidence type="ECO:0000256" key="5">
    <source>
        <dbReference type="ARBA" id="ARBA00022691"/>
    </source>
</evidence>
<keyword evidence="4" id="KW-0808">Transferase</keyword>
<feature type="domain" description="Radical SAM core" evidence="11">
    <location>
        <begin position="162"/>
        <end position="390"/>
    </location>
</feature>
<reference evidence="13" key="1">
    <citation type="submission" date="2011-04" db="EMBL/GenBank/DDBJ databases">
        <title>The complete genome of Porphyromonas asaccharolytica DSM 20707.</title>
        <authorList>
            <person name="Lucas S."/>
            <person name="Han J."/>
            <person name="Lapidus A."/>
            <person name="Bruce D."/>
            <person name="Goodwin L."/>
            <person name="Pitluck S."/>
            <person name="Peters L."/>
            <person name="Kyrpides N."/>
            <person name="Mavromatis K."/>
            <person name="Ivanova N."/>
            <person name="Ovchinnikova G."/>
            <person name="Pagani I."/>
            <person name="Lu M."/>
            <person name="Detter J.C."/>
            <person name="Tapia R."/>
            <person name="Han C."/>
            <person name="Land M."/>
            <person name="Hauser L."/>
            <person name="Markowitz V."/>
            <person name="Cheng J.-F."/>
            <person name="Hugenholtz P."/>
            <person name="Woyke T."/>
            <person name="Wu D."/>
            <person name="Gronow S."/>
            <person name="Wellnitz S."/>
            <person name="Brambilla E."/>
            <person name="Klenk H.-P."/>
            <person name="Eisen J.A."/>
        </authorList>
    </citation>
    <scope>NUCLEOTIDE SEQUENCE [LARGE SCALE GENOMIC DNA]</scope>
    <source>
        <strain evidence="13">ATCC 25260 / DSM 20707 / VPI 4198</strain>
    </source>
</reference>
<dbReference type="InterPro" id="IPR006638">
    <property type="entry name" value="Elp3/MiaA/NifB-like_rSAM"/>
</dbReference>
<evidence type="ECO:0000256" key="8">
    <source>
        <dbReference type="ARBA" id="ARBA00023004"/>
    </source>
</evidence>
<dbReference type="HOGENOM" id="CLU_018697_1_0_10"/>
<comment type="cofactor">
    <cofactor evidence="1">
        <name>[4Fe-4S] cluster</name>
        <dbReference type="ChEBI" id="CHEBI:49883"/>
    </cofactor>
</comment>
<dbReference type="SFLD" id="SFLDS00029">
    <property type="entry name" value="Radical_SAM"/>
    <property type="match status" value="1"/>
</dbReference>
<dbReference type="STRING" id="879243.Poras_0906"/>
<dbReference type="Proteomes" id="UP000006545">
    <property type="component" value="Chromosome"/>
</dbReference>
<dbReference type="OrthoDB" id="9805215at2"/>
<dbReference type="SUPFAM" id="SSF102114">
    <property type="entry name" value="Radical SAM enzymes"/>
    <property type="match status" value="1"/>
</dbReference>
<dbReference type="InterPro" id="IPR007197">
    <property type="entry name" value="rSAM"/>
</dbReference>
<dbReference type="Pfam" id="PF00919">
    <property type="entry name" value="UPF0004"/>
    <property type="match status" value="1"/>
</dbReference>
<evidence type="ECO:0000259" key="10">
    <source>
        <dbReference type="PROSITE" id="PS51449"/>
    </source>
</evidence>
<dbReference type="SMART" id="SM00729">
    <property type="entry name" value="Elp3"/>
    <property type="match status" value="1"/>
</dbReference>
<dbReference type="AlphaFoldDB" id="F4KKC4"/>
<feature type="domain" description="MTTase N-terminal" evidence="10">
    <location>
        <begin position="13"/>
        <end position="131"/>
    </location>
</feature>